<protein>
    <recommendedName>
        <fullName evidence="2">site-specific DNA-methyltransferase (adenine-specific)</fullName>
        <ecNumber evidence="2">2.1.1.72</ecNumber>
    </recommendedName>
</protein>
<dbReference type="InterPro" id="IPR002295">
    <property type="entry name" value="N4/N6-MTase_EcoPI_Mod-like"/>
</dbReference>
<dbReference type="PRINTS" id="PR00506">
    <property type="entry name" value="D21N6MTFRASE"/>
</dbReference>
<dbReference type="Gene3D" id="3.40.50.150">
    <property type="entry name" value="Vaccinia Virus protein VP39"/>
    <property type="match status" value="1"/>
</dbReference>
<keyword evidence="9" id="KW-1185">Reference proteome</keyword>
<dbReference type="PROSITE" id="PS00092">
    <property type="entry name" value="N6_MTASE"/>
    <property type="match status" value="1"/>
</dbReference>
<reference evidence="9" key="1">
    <citation type="submission" date="2016-10" db="EMBL/GenBank/DDBJ databases">
        <authorList>
            <person name="Varghese N."/>
            <person name="Submissions S."/>
        </authorList>
    </citation>
    <scope>NUCLEOTIDE SEQUENCE [LARGE SCALE GENOMIC DNA]</scope>
    <source>
        <strain evidence="9">CGMCC 1.12333</strain>
    </source>
</reference>
<accession>A0A1I7I3G2</accession>
<organism evidence="8 9">
    <name type="scientific">Pustulibacterium marinum</name>
    <dbReference type="NCBI Taxonomy" id="1224947"/>
    <lineage>
        <taxon>Bacteria</taxon>
        <taxon>Pseudomonadati</taxon>
        <taxon>Bacteroidota</taxon>
        <taxon>Flavobacteriia</taxon>
        <taxon>Flavobacteriales</taxon>
        <taxon>Flavobacteriaceae</taxon>
        <taxon>Pustulibacterium</taxon>
    </lineage>
</organism>
<name>A0A1I7I3G2_9FLAO</name>
<dbReference type="InterPro" id="IPR002052">
    <property type="entry name" value="DNA_methylase_N6_adenine_CS"/>
</dbReference>
<evidence type="ECO:0000256" key="4">
    <source>
        <dbReference type="ARBA" id="ARBA00022679"/>
    </source>
</evidence>
<evidence type="ECO:0000259" key="7">
    <source>
        <dbReference type="Pfam" id="PF01555"/>
    </source>
</evidence>
<dbReference type="GO" id="GO:0003677">
    <property type="term" value="F:DNA binding"/>
    <property type="evidence" value="ECO:0007669"/>
    <property type="project" value="InterPro"/>
</dbReference>
<dbReference type="STRING" id="1224947.SAMN05216480_112132"/>
<dbReference type="GO" id="GO:0032259">
    <property type="term" value="P:methylation"/>
    <property type="evidence" value="ECO:0007669"/>
    <property type="project" value="UniProtKB-KW"/>
</dbReference>
<dbReference type="GO" id="GO:0008170">
    <property type="term" value="F:N-methyltransferase activity"/>
    <property type="evidence" value="ECO:0007669"/>
    <property type="project" value="InterPro"/>
</dbReference>
<evidence type="ECO:0000256" key="6">
    <source>
        <dbReference type="ARBA" id="ARBA00047942"/>
    </source>
</evidence>
<evidence type="ECO:0000256" key="3">
    <source>
        <dbReference type="ARBA" id="ARBA00022603"/>
    </source>
</evidence>
<dbReference type="InterPro" id="IPR029063">
    <property type="entry name" value="SAM-dependent_MTases_sf"/>
</dbReference>
<evidence type="ECO:0000313" key="8">
    <source>
        <dbReference type="EMBL" id="SFU67447.1"/>
    </source>
</evidence>
<proteinExistence type="inferred from homology"/>
<comment type="similarity">
    <text evidence="1">Belongs to the N(4)/N(6)-methyltransferase family.</text>
</comment>
<dbReference type="EMBL" id="FPBK01000012">
    <property type="protein sequence ID" value="SFU67447.1"/>
    <property type="molecule type" value="Genomic_DNA"/>
</dbReference>
<keyword evidence="4 8" id="KW-0808">Transferase</keyword>
<dbReference type="AlphaFoldDB" id="A0A1I7I3G2"/>
<comment type="catalytic activity">
    <reaction evidence="6">
        <text>a 2'-deoxyadenosine in DNA + S-adenosyl-L-methionine = an N(6)-methyl-2'-deoxyadenosine in DNA + S-adenosyl-L-homocysteine + H(+)</text>
        <dbReference type="Rhea" id="RHEA:15197"/>
        <dbReference type="Rhea" id="RHEA-COMP:12418"/>
        <dbReference type="Rhea" id="RHEA-COMP:12419"/>
        <dbReference type="ChEBI" id="CHEBI:15378"/>
        <dbReference type="ChEBI" id="CHEBI:57856"/>
        <dbReference type="ChEBI" id="CHEBI:59789"/>
        <dbReference type="ChEBI" id="CHEBI:90615"/>
        <dbReference type="ChEBI" id="CHEBI:90616"/>
        <dbReference type="EC" id="2.1.1.72"/>
    </reaction>
</comment>
<gene>
    <name evidence="8" type="ORF">SAMN05216480_112132</name>
</gene>
<keyword evidence="5" id="KW-0949">S-adenosyl-L-methionine</keyword>
<dbReference type="EC" id="2.1.1.72" evidence="2"/>
<dbReference type="InterPro" id="IPR002941">
    <property type="entry name" value="DNA_methylase_N4/N6"/>
</dbReference>
<dbReference type="PIRSF" id="PIRSF015855">
    <property type="entry name" value="TypeIII_Mtase_mKpnI"/>
    <property type="match status" value="1"/>
</dbReference>
<dbReference type="GO" id="GO:0009007">
    <property type="term" value="F:site-specific DNA-methyltransferase (adenine-specific) activity"/>
    <property type="evidence" value="ECO:0007669"/>
    <property type="project" value="UniProtKB-EC"/>
</dbReference>
<keyword evidence="3 8" id="KW-0489">Methyltransferase</keyword>
<feature type="domain" description="DNA methylase N-4/N-6" evidence="7">
    <location>
        <begin position="67"/>
        <end position="424"/>
    </location>
</feature>
<evidence type="ECO:0000256" key="5">
    <source>
        <dbReference type="ARBA" id="ARBA00022691"/>
    </source>
</evidence>
<evidence type="ECO:0000313" key="9">
    <source>
        <dbReference type="Proteomes" id="UP000199138"/>
    </source>
</evidence>
<dbReference type="SUPFAM" id="SSF53335">
    <property type="entry name" value="S-adenosyl-L-methionine-dependent methyltransferases"/>
    <property type="match status" value="1"/>
</dbReference>
<dbReference type="OrthoDB" id="9800801at2"/>
<dbReference type="Pfam" id="PF01555">
    <property type="entry name" value="N6_N4_Mtase"/>
    <property type="match status" value="1"/>
</dbReference>
<evidence type="ECO:0000256" key="1">
    <source>
        <dbReference type="ARBA" id="ARBA00006594"/>
    </source>
</evidence>
<dbReference type="RefSeq" id="WP_093025915.1">
    <property type="nucleotide sequence ID" value="NZ_FPBK01000012.1"/>
</dbReference>
<evidence type="ECO:0000256" key="2">
    <source>
        <dbReference type="ARBA" id="ARBA00011900"/>
    </source>
</evidence>
<dbReference type="Proteomes" id="UP000199138">
    <property type="component" value="Unassembled WGS sequence"/>
</dbReference>
<sequence>MPTLNWIGKDKVISHHQDVPYRVLEHKYGFTAENGEQNQPTESGNKIIHGDNLEALKSLLPEYEGKVKCIYIDPPYNTGNESWVYNDNVNHPKIKKWLGEVVGKDGDDLTRHDKWLCMMYPRLKLLQKLLSNDGVIFISIGEDEISNLKTLCDEIFGGLNKCGIVSRVMKSGGNKGNYFSPNIDYVLAYARNKNMISDFKAELDEKLVKKLYNQVETEGERKGENYRAFGLYQSTLDPLRGCVNQRYYIECPDGSFVIPSGNIFPKEIADGASIPPETKNDKVWRWTAERYLKEKEEGNIVFKKTKNEVLVDSNGKPAKWNIYTKIWLKKRQEEGQTPTNLISEYENRHGSKELLKLGIKFDFAKPSKLVEYLINIAIKDKEAIILDSFAGSGTTGNAVLNLNQKDKGNRKFILIEMEEYANTITAERVKRASKGYGKGDKKIDGTGGDFDFYELGLPLFDNNQNLNEQVGINKIREYIWFSETRTPFIEPKDSDYFLGKKEDSVYYFIYEKDQLTTLDFDALQLIKTKGEQYVIYADNCLLPKEFMAKNNIIFKKIPRDITRF</sequence>